<keyword evidence="8 11" id="KW-1133">Transmembrane helix</keyword>
<dbReference type="RefSeq" id="WP_078319355.1">
    <property type="nucleotide sequence ID" value="NZ_FXTS01000003.1"/>
</dbReference>
<dbReference type="GO" id="GO:0005886">
    <property type="term" value="C:plasma membrane"/>
    <property type="evidence" value="ECO:0007669"/>
    <property type="project" value="TreeGrafter"/>
</dbReference>
<evidence type="ECO:0000256" key="6">
    <source>
        <dbReference type="ARBA" id="ARBA00022692"/>
    </source>
</evidence>
<protein>
    <recommendedName>
        <fullName evidence="3">histidine kinase</fullName>
        <ecNumber evidence="3">2.7.13.3</ecNumber>
    </recommendedName>
</protein>
<feature type="transmembrane region" description="Helical" evidence="11">
    <location>
        <begin position="153"/>
        <end position="179"/>
    </location>
</feature>
<evidence type="ECO:0000259" key="12">
    <source>
        <dbReference type="PROSITE" id="PS50109"/>
    </source>
</evidence>
<evidence type="ECO:0000256" key="8">
    <source>
        <dbReference type="ARBA" id="ARBA00022989"/>
    </source>
</evidence>
<dbReference type="Gene3D" id="6.10.340.10">
    <property type="match status" value="1"/>
</dbReference>
<evidence type="ECO:0000259" key="13">
    <source>
        <dbReference type="PROSITE" id="PS50885"/>
    </source>
</evidence>
<keyword evidence="4" id="KW-0597">Phosphoprotein</keyword>
<evidence type="ECO:0000256" key="10">
    <source>
        <dbReference type="ARBA" id="ARBA00023136"/>
    </source>
</evidence>
<dbReference type="SUPFAM" id="SSF55874">
    <property type="entry name" value="ATPase domain of HSP90 chaperone/DNA topoisomerase II/histidine kinase"/>
    <property type="match status" value="1"/>
</dbReference>
<keyword evidence="5" id="KW-0808">Transferase</keyword>
<dbReference type="EC" id="2.7.13.3" evidence="3"/>
<proteinExistence type="predicted"/>
<dbReference type="InterPro" id="IPR003661">
    <property type="entry name" value="HisK_dim/P_dom"/>
</dbReference>
<dbReference type="PROSITE" id="PS50885">
    <property type="entry name" value="HAMP"/>
    <property type="match status" value="1"/>
</dbReference>
<dbReference type="PANTHER" id="PTHR45436:SF15">
    <property type="entry name" value="SENSOR HISTIDINE KINASE CUSS"/>
    <property type="match status" value="1"/>
</dbReference>
<feature type="domain" description="HAMP" evidence="13">
    <location>
        <begin position="173"/>
        <end position="225"/>
    </location>
</feature>
<organism evidence="14 15">
    <name type="scientific">Oceanospirillum linum</name>
    <dbReference type="NCBI Taxonomy" id="966"/>
    <lineage>
        <taxon>Bacteria</taxon>
        <taxon>Pseudomonadati</taxon>
        <taxon>Pseudomonadota</taxon>
        <taxon>Gammaproteobacteria</taxon>
        <taxon>Oceanospirillales</taxon>
        <taxon>Oceanospirillaceae</taxon>
        <taxon>Oceanospirillum</taxon>
    </lineage>
</organism>
<dbReference type="SMART" id="SM00388">
    <property type="entry name" value="HisKA"/>
    <property type="match status" value="1"/>
</dbReference>
<dbReference type="EMBL" id="MTSD02000003">
    <property type="protein sequence ID" value="OOV87003.1"/>
    <property type="molecule type" value="Genomic_DNA"/>
</dbReference>
<dbReference type="Pfam" id="PF00512">
    <property type="entry name" value="HisKA"/>
    <property type="match status" value="1"/>
</dbReference>
<dbReference type="SUPFAM" id="SSF47384">
    <property type="entry name" value="Homodimeric domain of signal transducing histidine kinase"/>
    <property type="match status" value="1"/>
</dbReference>
<dbReference type="InterPro" id="IPR005467">
    <property type="entry name" value="His_kinase_dom"/>
</dbReference>
<dbReference type="GO" id="GO:0000155">
    <property type="term" value="F:phosphorelay sensor kinase activity"/>
    <property type="evidence" value="ECO:0007669"/>
    <property type="project" value="InterPro"/>
</dbReference>
<evidence type="ECO:0000256" key="5">
    <source>
        <dbReference type="ARBA" id="ARBA00022679"/>
    </source>
</evidence>
<comment type="caution">
    <text evidence="14">The sequence shown here is derived from an EMBL/GenBank/DDBJ whole genome shotgun (WGS) entry which is preliminary data.</text>
</comment>
<evidence type="ECO:0000313" key="15">
    <source>
        <dbReference type="Proteomes" id="UP000190064"/>
    </source>
</evidence>
<dbReference type="SMART" id="SM00387">
    <property type="entry name" value="HATPase_c"/>
    <property type="match status" value="1"/>
</dbReference>
<keyword evidence="9" id="KW-0902">Two-component regulatory system</keyword>
<gene>
    <name evidence="14" type="ORF">BTA35_0208285</name>
</gene>
<dbReference type="InterPro" id="IPR036890">
    <property type="entry name" value="HATPase_C_sf"/>
</dbReference>
<keyword evidence="7" id="KW-0418">Kinase</keyword>
<evidence type="ECO:0000256" key="9">
    <source>
        <dbReference type="ARBA" id="ARBA00023012"/>
    </source>
</evidence>
<dbReference type="Gene3D" id="3.30.565.10">
    <property type="entry name" value="Histidine kinase-like ATPase, C-terminal domain"/>
    <property type="match status" value="1"/>
</dbReference>
<dbReference type="PROSITE" id="PS50109">
    <property type="entry name" value="HIS_KIN"/>
    <property type="match status" value="1"/>
</dbReference>
<dbReference type="InterPro" id="IPR050428">
    <property type="entry name" value="TCS_sensor_his_kinase"/>
</dbReference>
<evidence type="ECO:0000256" key="1">
    <source>
        <dbReference type="ARBA" id="ARBA00000085"/>
    </source>
</evidence>
<dbReference type="Proteomes" id="UP000190064">
    <property type="component" value="Unassembled WGS sequence"/>
</dbReference>
<dbReference type="CDD" id="cd00082">
    <property type="entry name" value="HisKA"/>
    <property type="match status" value="1"/>
</dbReference>
<keyword evidence="15" id="KW-1185">Reference proteome</keyword>
<comment type="subcellular location">
    <subcellularLocation>
        <location evidence="2">Membrane</location>
        <topology evidence="2">Multi-pass membrane protein</topology>
    </subcellularLocation>
</comment>
<dbReference type="STRING" id="966.BTA35_0208285"/>
<dbReference type="PRINTS" id="PR00344">
    <property type="entry name" value="BCTRLSENSOR"/>
</dbReference>
<dbReference type="Gene3D" id="1.10.287.130">
    <property type="match status" value="1"/>
</dbReference>
<accession>A0A1T1HB12</accession>
<evidence type="ECO:0000256" key="4">
    <source>
        <dbReference type="ARBA" id="ARBA00022553"/>
    </source>
</evidence>
<reference evidence="14" key="1">
    <citation type="submission" date="2017-02" db="EMBL/GenBank/DDBJ databases">
        <title>Draft Genome Sequence of the Salt Water Bacterium Oceanospirillum linum ATCC 11336.</title>
        <authorList>
            <person name="Trachtenberg A.M."/>
            <person name="Carney J.G."/>
            <person name="Linnane J.D."/>
            <person name="Rheaume B.A."/>
            <person name="Pitts N.L."/>
            <person name="Mykles D.L."/>
            <person name="Maclea K.S."/>
        </authorList>
    </citation>
    <scope>NUCLEOTIDE SEQUENCE [LARGE SCALE GENOMIC DNA]</scope>
    <source>
        <strain evidence="14">ATCC 11336</strain>
    </source>
</reference>
<comment type="catalytic activity">
    <reaction evidence="1">
        <text>ATP + protein L-histidine = ADP + protein N-phospho-L-histidine.</text>
        <dbReference type="EC" id="2.7.13.3"/>
    </reaction>
</comment>
<evidence type="ECO:0000256" key="7">
    <source>
        <dbReference type="ARBA" id="ARBA00022777"/>
    </source>
</evidence>
<dbReference type="InterPro" id="IPR003594">
    <property type="entry name" value="HATPase_dom"/>
</dbReference>
<dbReference type="Pfam" id="PF02518">
    <property type="entry name" value="HATPase_c"/>
    <property type="match status" value="1"/>
</dbReference>
<evidence type="ECO:0000256" key="2">
    <source>
        <dbReference type="ARBA" id="ARBA00004141"/>
    </source>
</evidence>
<evidence type="ECO:0000256" key="3">
    <source>
        <dbReference type="ARBA" id="ARBA00012438"/>
    </source>
</evidence>
<keyword evidence="10 11" id="KW-0472">Membrane</keyword>
<dbReference type="PANTHER" id="PTHR45436">
    <property type="entry name" value="SENSOR HISTIDINE KINASE YKOH"/>
    <property type="match status" value="1"/>
</dbReference>
<dbReference type="AlphaFoldDB" id="A0A1T1HB12"/>
<sequence length="435" mass="49702">MKQQLKLKQLAWALGISIALTALITPVITWLAVDDELSELLYEDIQQQTQLLYRLIDRGHIAADELEVFLNESFIDDHEDTFLISVEHLKEHWYASNFNLERHYGSTESGVIQMQHMNHFWKGYQLRQGDLLIKLMRRDDMANDIKGDVTEDVLLPIMLGNLISIFLLLVLLNLVTAPLNRLVHLIRQRHAEDLSELPQISRLTELQAITSSLNRLITGIKETLQREKRFTSDVAHELRTPLTTLKLELSMPDTDHKSVRKEVDRLIHVVDQLLILARIEAGQWQQHCSRFNIRTALQDVCQRSESRLQQAGIRFDYALSDFDIEGDPTLISLLVENLLNNAARHAETADHVSLKMQVTASRLRLIIEDNGRGIPAPKRQAMLEPFARLDQRTEGLGLGLAISQQIARLHGSQLALEDAEPGLRVCLTFDHLMQS</sequence>
<feature type="domain" description="Histidine kinase" evidence="12">
    <location>
        <begin position="233"/>
        <end position="433"/>
    </location>
</feature>
<evidence type="ECO:0000256" key="11">
    <source>
        <dbReference type="SAM" id="Phobius"/>
    </source>
</evidence>
<dbReference type="InterPro" id="IPR036097">
    <property type="entry name" value="HisK_dim/P_sf"/>
</dbReference>
<evidence type="ECO:0000313" key="14">
    <source>
        <dbReference type="EMBL" id="OOV87003.1"/>
    </source>
</evidence>
<name>A0A1T1HB12_OCELI</name>
<dbReference type="InterPro" id="IPR004358">
    <property type="entry name" value="Sig_transdc_His_kin-like_C"/>
</dbReference>
<keyword evidence="6 11" id="KW-0812">Transmembrane</keyword>
<dbReference type="InterPro" id="IPR003660">
    <property type="entry name" value="HAMP_dom"/>
</dbReference>
<feature type="transmembrane region" description="Helical" evidence="11">
    <location>
        <begin position="12"/>
        <end position="33"/>
    </location>
</feature>